<proteinExistence type="predicted"/>
<name>A0A6G6APL6_KLEPN</name>
<evidence type="ECO:0000313" key="1">
    <source>
        <dbReference type="EMBL" id="QID23745.1"/>
    </source>
</evidence>
<accession>A0A6G6APL6</accession>
<reference evidence="1" key="1">
    <citation type="submission" date="2019-07" db="EMBL/GenBank/DDBJ databases">
        <authorList>
            <person name="Cheng J."/>
        </authorList>
    </citation>
    <scope>NUCLEOTIDE SEQUENCE</scope>
    <source>
        <strain evidence="1">KP-13-14</strain>
        <plasmid evidence="1">pKP-13-14-NDM-9</plasmid>
    </source>
</reference>
<protein>
    <submittedName>
        <fullName evidence="1">Uncharacterized protein</fullName>
    </submittedName>
</protein>
<sequence length="54" mass="6263">MLFLISFLLYFISGVLLFFLPMKDKLHKETCEIFSVQTLANPAGGRVQEGTWRR</sequence>
<organism evidence="1">
    <name type="scientific">Klebsiella pneumoniae</name>
    <dbReference type="NCBI Taxonomy" id="573"/>
    <lineage>
        <taxon>Bacteria</taxon>
        <taxon>Pseudomonadati</taxon>
        <taxon>Pseudomonadota</taxon>
        <taxon>Gammaproteobacteria</taxon>
        <taxon>Enterobacterales</taxon>
        <taxon>Enterobacteriaceae</taxon>
        <taxon>Klebsiella/Raoultella group</taxon>
        <taxon>Klebsiella</taxon>
        <taxon>Klebsiella pneumoniae complex</taxon>
    </lineage>
</organism>
<geneLocation type="plasmid" evidence="1">
    <name>pKP-13-14-NDM-9</name>
</geneLocation>
<dbReference type="EMBL" id="MN175386">
    <property type="protein sequence ID" value="QID23745.1"/>
    <property type="molecule type" value="Genomic_DNA"/>
</dbReference>
<keyword evidence="1" id="KW-0614">Plasmid</keyword>
<dbReference type="AlphaFoldDB" id="A0A6G6APL6"/>